<sequence length="97" mass="10518">MPVCVTCFRYNSLNGATPICVGVFISYIPDGGRALKCGGQSPLRMRDDGRCERRSALVHACGPRSTLEFLRQPLSSLEDLKCSVQDGLHRGVSCICA</sequence>
<reference evidence="2" key="1">
    <citation type="submission" date="2022-11" db="UniProtKB">
        <authorList>
            <consortium name="WormBaseParasite"/>
        </authorList>
    </citation>
    <scope>IDENTIFICATION</scope>
</reference>
<accession>A0A914RQB0</accession>
<evidence type="ECO:0000313" key="2">
    <source>
        <dbReference type="WBParaSite" id="PEQ_0000411901-mRNA-1"/>
    </source>
</evidence>
<protein>
    <submittedName>
        <fullName evidence="2">Uncharacterized protein</fullName>
    </submittedName>
</protein>
<organism evidence="1 2">
    <name type="scientific">Parascaris equorum</name>
    <name type="common">Equine roundworm</name>
    <dbReference type="NCBI Taxonomy" id="6256"/>
    <lineage>
        <taxon>Eukaryota</taxon>
        <taxon>Metazoa</taxon>
        <taxon>Ecdysozoa</taxon>
        <taxon>Nematoda</taxon>
        <taxon>Chromadorea</taxon>
        <taxon>Rhabditida</taxon>
        <taxon>Spirurina</taxon>
        <taxon>Ascaridomorpha</taxon>
        <taxon>Ascaridoidea</taxon>
        <taxon>Ascarididae</taxon>
        <taxon>Parascaris</taxon>
    </lineage>
</organism>
<name>A0A914RQB0_PAREQ</name>
<dbReference type="WBParaSite" id="PEQ_0000411901-mRNA-1">
    <property type="protein sequence ID" value="PEQ_0000411901-mRNA-1"/>
    <property type="gene ID" value="PEQ_0000411901"/>
</dbReference>
<keyword evidence="1" id="KW-1185">Reference proteome</keyword>
<dbReference type="Proteomes" id="UP000887564">
    <property type="component" value="Unplaced"/>
</dbReference>
<evidence type="ECO:0000313" key="1">
    <source>
        <dbReference type="Proteomes" id="UP000887564"/>
    </source>
</evidence>
<dbReference type="AlphaFoldDB" id="A0A914RQB0"/>
<proteinExistence type="predicted"/>